<dbReference type="OrthoDB" id="433096at2759"/>
<proteinExistence type="predicted"/>
<comment type="caution">
    <text evidence="3">The sequence shown here is derived from an EMBL/GenBank/DDBJ whole genome shotgun (WGS) entry which is preliminary data.</text>
</comment>
<feature type="transmembrane region" description="Helical" evidence="2">
    <location>
        <begin position="99"/>
        <end position="119"/>
    </location>
</feature>
<evidence type="ECO:0000256" key="1">
    <source>
        <dbReference type="SAM" id="MobiDB-lite"/>
    </source>
</evidence>
<keyword evidence="2" id="KW-1133">Transmembrane helix</keyword>
<dbReference type="EMBL" id="CAMXCT010002419">
    <property type="protein sequence ID" value="CAI3998033.1"/>
    <property type="molecule type" value="Genomic_DNA"/>
</dbReference>
<feature type="transmembrane region" description="Helical" evidence="2">
    <location>
        <begin position="12"/>
        <end position="29"/>
    </location>
</feature>
<feature type="transmembrane region" description="Helical" evidence="2">
    <location>
        <begin position="126"/>
        <end position="147"/>
    </location>
</feature>
<evidence type="ECO:0000313" key="6">
    <source>
        <dbReference type="Proteomes" id="UP001152797"/>
    </source>
</evidence>
<feature type="transmembrane region" description="Helical" evidence="2">
    <location>
        <begin position="231"/>
        <end position="254"/>
    </location>
</feature>
<sequence length="1193" mass="133730">MAEPHFFGDADVTPLAAAALAVWLLIFLWRSWKLLRPASACSDGLEYALALRSAAVYVLGICSVPLLFPCRSAPEEPVSSWATCSKSPYSFIPTNLMRIFHILPFWYAFLVTPYLGGLVKSICDAILGVSLGLVAVSFLNLMLPGGAAGPEYLTSDYFERAWLPFRYSTPAAFLLALCLTYGLFVSNLSVAKKQYAMCIYSELLVPFMSPHTRTGFRAVCWDWDFQWNWNGSAMCGFWLVSLAVLLSIITLGMLPTRRSIETHTAKWASALALAQLAEDTAGCLEYLMTILQQEAWKFQFHADSSNFYIKHLGLRRTRAEAILALTPWEPKESKNLTKVASFLRQLRQLLRIQSEQMRYFGQSMPKGKQLKLEDFLLACNDGLSLVARDCRSNADLTEETCEELKRIAEKADEILIQTLRDIEDDQMASIQMAFVDKLRSWPAAFRALGGVTSGASSESNETWSNRNWFALRNTTSWLLALLWSLYFRNYSCGCVVATSLIFSQTSGSSFEVNINRLLGICMGLAVGNIPALLIFSSTDPAADLTSVNYLLRVFMYFVVMFTTWTLAIFGYLATDSKYFRACLMWAALSGTEMFRHLPRVGMLDVQLFTAILDNVLAVMVVFMVDMVFAYMQGNDASEQVKAAVTRCIQRIATQLDTLKVQGIRELQLDTLQRDIKDARFWDSEIQKEGLVWTRLWKNAYKAESVPALLDHFDEVYVWLNAVQNSGSRCDPELAAKIVRDLPKSVVERCHTFVRAIKLVLQGLDDSLHRELHHLLEGSKRDSPEMGISSQSICNMLQGDAAEGTASDMESSPAESHPDDVAQRAAAHAVHLSVKALRMTLQKIGGLLAAGSALAAKDWGVEARRRNAKGEQSFTMDDFMVPKSKSGDLRRRLRSSVKALVLALEQRRFKAGRRPAKKRGQKESPQKQETDPQVNVTLKDLRVEAKELRRAHRAVSASETKSLGGFWHTPSPCRQREFVCPVCGSGGGVSLTPLDVSHQSADFERLELEKAILEKKAIGLQWKLRSHDQDILDLQADLKGAYGLCQELHGQLKKQTDEFQSFMVGVRASIGHWTAHQHQLKEEMDELADQCAPGHAEVVKLAEELQLARQKLQASQRRKSRRESTKQHQATIQALQLRIRELGHEDAPPSEVLQLKKELLEAEDQNRELAEALEAHEVPDMESGCYAEESLFHG</sequence>
<feature type="compositionally biased region" description="Basic residues" evidence="1">
    <location>
        <begin position="909"/>
        <end position="919"/>
    </location>
</feature>
<dbReference type="AlphaFoldDB" id="A0A9P1CW47"/>
<gene>
    <name evidence="3" type="ORF">C1SCF055_LOCUS24367</name>
</gene>
<feature type="transmembrane region" description="Helical" evidence="2">
    <location>
        <begin position="549"/>
        <end position="572"/>
    </location>
</feature>
<organism evidence="3">
    <name type="scientific">Cladocopium goreaui</name>
    <dbReference type="NCBI Taxonomy" id="2562237"/>
    <lineage>
        <taxon>Eukaryota</taxon>
        <taxon>Sar</taxon>
        <taxon>Alveolata</taxon>
        <taxon>Dinophyceae</taxon>
        <taxon>Suessiales</taxon>
        <taxon>Symbiodiniaceae</taxon>
        <taxon>Cladocopium</taxon>
    </lineage>
</organism>
<dbReference type="EMBL" id="CAMXCT030002419">
    <property type="protein sequence ID" value="CAL4785345.1"/>
    <property type="molecule type" value="Genomic_DNA"/>
</dbReference>
<dbReference type="CDD" id="cd22249">
    <property type="entry name" value="UDM1_RNF168_RNF169-like"/>
    <property type="match status" value="1"/>
</dbReference>
<feature type="region of interest" description="Disordered" evidence="1">
    <location>
        <begin position="800"/>
        <end position="822"/>
    </location>
</feature>
<feature type="transmembrane region" description="Helical" evidence="2">
    <location>
        <begin position="607"/>
        <end position="631"/>
    </location>
</feature>
<keyword evidence="6" id="KW-1185">Reference proteome</keyword>
<evidence type="ECO:0000313" key="4">
    <source>
        <dbReference type="EMBL" id="CAL1151408.1"/>
    </source>
</evidence>
<dbReference type="Proteomes" id="UP001152797">
    <property type="component" value="Unassembled WGS sequence"/>
</dbReference>
<feature type="transmembrane region" description="Helical" evidence="2">
    <location>
        <begin position="476"/>
        <end position="502"/>
    </location>
</feature>
<evidence type="ECO:0000313" key="5">
    <source>
        <dbReference type="EMBL" id="CAL4785345.1"/>
    </source>
</evidence>
<accession>A0A9P1CW47</accession>
<feature type="transmembrane region" description="Helical" evidence="2">
    <location>
        <begin position="514"/>
        <end position="537"/>
    </location>
</feature>
<protein>
    <submittedName>
        <fullName evidence="5">Phosphoglucomutase (Alpha-D-glucose-1,6-bisphosphate-dependent)</fullName>
    </submittedName>
</protein>
<feature type="transmembrane region" description="Helical" evidence="2">
    <location>
        <begin position="167"/>
        <end position="188"/>
    </location>
</feature>
<keyword evidence="2" id="KW-0472">Membrane</keyword>
<feature type="region of interest" description="Disordered" evidence="1">
    <location>
        <begin position="909"/>
        <end position="932"/>
    </location>
</feature>
<feature type="compositionally biased region" description="Basic and acidic residues" evidence="1">
    <location>
        <begin position="920"/>
        <end position="929"/>
    </location>
</feature>
<evidence type="ECO:0000313" key="3">
    <source>
        <dbReference type="EMBL" id="CAI3998033.1"/>
    </source>
</evidence>
<reference evidence="3" key="1">
    <citation type="submission" date="2022-10" db="EMBL/GenBank/DDBJ databases">
        <authorList>
            <person name="Chen Y."/>
            <person name="Dougan E. K."/>
            <person name="Chan C."/>
            <person name="Rhodes N."/>
            <person name="Thang M."/>
        </authorList>
    </citation>
    <scope>NUCLEOTIDE SEQUENCE</scope>
</reference>
<name>A0A9P1CW47_9DINO</name>
<evidence type="ECO:0000256" key="2">
    <source>
        <dbReference type="SAM" id="Phobius"/>
    </source>
</evidence>
<keyword evidence="2" id="KW-0812">Transmembrane</keyword>
<reference evidence="4" key="2">
    <citation type="submission" date="2024-04" db="EMBL/GenBank/DDBJ databases">
        <authorList>
            <person name="Chen Y."/>
            <person name="Shah S."/>
            <person name="Dougan E. K."/>
            <person name="Thang M."/>
            <person name="Chan C."/>
        </authorList>
    </citation>
    <scope>NUCLEOTIDE SEQUENCE [LARGE SCALE GENOMIC DNA]</scope>
</reference>
<feature type="transmembrane region" description="Helical" evidence="2">
    <location>
        <begin position="49"/>
        <end position="68"/>
    </location>
</feature>
<dbReference type="EMBL" id="CAMXCT020002419">
    <property type="protein sequence ID" value="CAL1151408.1"/>
    <property type="molecule type" value="Genomic_DNA"/>
</dbReference>